<comment type="caution">
    <text evidence="8">The sequence shown here is derived from an EMBL/GenBank/DDBJ whole genome shotgun (WGS) entry which is preliminary data.</text>
</comment>
<evidence type="ECO:0000259" key="7">
    <source>
        <dbReference type="Pfam" id="PF02108"/>
    </source>
</evidence>
<comment type="similarity">
    <text evidence="2">Belongs to the FliH family.</text>
</comment>
<sequence length="215" mass="22929">MLRGVAAENLAAARFGVDLRHDIPVDNEAVEKAKQQARTTGYAEGWAQGKREAAEAAEAATARAHAAEEAYEQRRSAALNRAVNALGRAVTDLENQLMPTFTELQEVVLASAWDLAEAIIGRHLRDDPERGADALRRAVTAAPEHGDMTVSLHPDDFRSLVGEGSGEGFDFEGRRITLRPGPGLQPGDAVAETGTATVDATIAAAVDRAREALRL</sequence>
<dbReference type="AlphaFoldDB" id="A0A0A6UBU9"/>
<dbReference type="OrthoDB" id="5185836at2"/>
<evidence type="ECO:0000313" key="9">
    <source>
        <dbReference type="Proteomes" id="UP000054537"/>
    </source>
</evidence>
<gene>
    <name evidence="8" type="ORF">MB27_39605</name>
</gene>
<comment type="function">
    <text evidence="1">Needed for flagellar regrowth and assembly.</text>
</comment>
<evidence type="ECO:0000256" key="2">
    <source>
        <dbReference type="ARBA" id="ARBA00006602"/>
    </source>
</evidence>
<dbReference type="Proteomes" id="UP000054537">
    <property type="component" value="Unassembled WGS sequence"/>
</dbReference>
<dbReference type="EMBL" id="JRTT01000137">
    <property type="protein sequence ID" value="KHD72553.1"/>
    <property type="molecule type" value="Genomic_DNA"/>
</dbReference>
<evidence type="ECO:0000313" key="8">
    <source>
        <dbReference type="EMBL" id="KHD72553.1"/>
    </source>
</evidence>
<evidence type="ECO:0000256" key="6">
    <source>
        <dbReference type="ARBA" id="ARBA00023225"/>
    </source>
</evidence>
<dbReference type="InterPro" id="IPR051472">
    <property type="entry name" value="T3SS_Stator/FliH"/>
</dbReference>
<dbReference type="InterPro" id="IPR018035">
    <property type="entry name" value="Flagellar_FliH/T3SS_HrpE"/>
</dbReference>
<reference evidence="8 9" key="1">
    <citation type="submission" date="2014-10" db="EMBL/GenBank/DDBJ databases">
        <title>Draft genome sequence of Actinoplanes utahensis NRRL 12052.</title>
        <authorList>
            <person name="Velasco-Bucheli B."/>
            <person name="del Cerro C."/>
            <person name="Hormigo D."/>
            <person name="Garcia J.L."/>
            <person name="Acebal C."/>
            <person name="Arroyo M."/>
            <person name="de la Mata I."/>
        </authorList>
    </citation>
    <scope>NUCLEOTIDE SEQUENCE [LARGE SCALE GENOMIC DNA]</scope>
    <source>
        <strain evidence="8 9">NRRL 12052</strain>
    </source>
</reference>
<accession>A0A0A6UBU9</accession>
<evidence type="ECO:0000256" key="3">
    <source>
        <dbReference type="ARBA" id="ARBA00022448"/>
    </source>
</evidence>
<keyword evidence="8" id="KW-0282">Flagellum</keyword>
<keyword evidence="5" id="KW-0653">Protein transport</keyword>
<keyword evidence="8" id="KW-0966">Cell projection</keyword>
<protein>
    <submittedName>
        <fullName evidence="8">Flagellar assembly protein</fullName>
    </submittedName>
</protein>
<feature type="domain" description="Flagellar assembly protein FliH/Type III secretion system HrpE" evidence="7">
    <location>
        <begin position="82"/>
        <end position="204"/>
    </location>
</feature>
<evidence type="ECO:0000256" key="1">
    <source>
        <dbReference type="ARBA" id="ARBA00003041"/>
    </source>
</evidence>
<keyword evidence="3" id="KW-0813">Transport</keyword>
<dbReference type="GO" id="GO:0044781">
    <property type="term" value="P:bacterial-type flagellum organization"/>
    <property type="evidence" value="ECO:0007669"/>
    <property type="project" value="UniProtKB-KW"/>
</dbReference>
<evidence type="ECO:0000256" key="4">
    <source>
        <dbReference type="ARBA" id="ARBA00022795"/>
    </source>
</evidence>
<keyword evidence="8" id="KW-0969">Cilium</keyword>
<dbReference type="eggNOG" id="COG1317">
    <property type="taxonomic scope" value="Bacteria"/>
</dbReference>
<proteinExistence type="inferred from homology"/>
<organism evidence="8 9">
    <name type="scientific">Actinoplanes utahensis</name>
    <dbReference type="NCBI Taxonomy" id="1869"/>
    <lineage>
        <taxon>Bacteria</taxon>
        <taxon>Bacillati</taxon>
        <taxon>Actinomycetota</taxon>
        <taxon>Actinomycetes</taxon>
        <taxon>Micromonosporales</taxon>
        <taxon>Micromonosporaceae</taxon>
        <taxon>Actinoplanes</taxon>
    </lineage>
</organism>
<dbReference type="GO" id="GO:0005829">
    <property type="term" value="C:cytosol"/>
    <property type="evidence" value="ECO:0007669"/>
    <property type="project" value="TreeGrafter"/>
</dbReference>
<dbReference type="GO" id="GO:0015031">
    <property type="term" value="P:protein transport"/>
    <property type="evidence" value="ECO:0007669"/>
    <property type="project" value="UniProtKB-KW"/>
</dbReference>
<evidence type="ECO:0000256" key="5">
    <source>
        <dbReference type="ARBA" id="ARBA00022927"/>
    </source>
</evidence>
<keyword evidence="9" id="KW-1185">Reference proteome</keyword>
<dbReference type="Pfam" id="PF02108">
    <property type="entry name" value="FliH"/>
    <property type="match status" value="1"/>
</dbReference>
<name>A0A0A6UBU9_ACTUT</name>
<dbReference type="PANTHER" id="PTHR34982">
    <property type="entry name" value="YOP PROTEINS TRANSLOCATION PROTEIN L"/>
    <property type="match status" value="1"/>
</dbReference>
<keyword evidence="4" id="KW-1005">Bacterial flagellum biogenesis</keyword>
<keyword evidence="6" id="KW-1006">Bacterial flagellum protein export</keyword>
<dbReference type="PANTHER" id="PTHR34982:SF1">
    <property type="entry name" value="FLAGELLAR ASSEMBLY PROTEIN FLIH"/>
    <property type="match status" value="1"/>
</dbReference>
<dbReference type="STRING" id="1869.MB27_39605"/>